<dbReference type="OrthoDB" id="371946at2157"/>
<dbReference type="InterPro" id="IPR050474">
    <property type="entry name" value="Hel308_SKI2-like"/>
</dbReference>
<dbReference type="InterPro" id="IPR046931">
    <property type="entry name" value="HTH_61"/>
</dbReference>
<dbReference type="Pfam" id="PF00270">
    <property type="entry name" value="DEAD"/>
    <property type="match status" value="1"/>
</dbReference>
<dbReference type="PROSITE" id="PS51194">
    <property type="entry name" value="HELICASE_CTER"/>
    <property type="match status" value="1"/>
</dbReference>
<dbReference type="HAMAP" id="MF_00442">
    <property type="entry name" value="Helicase_Hel308"/>
    <property type="match status" value="1"/>
</dbReference>
<dbReference type="SMART" id="SM00487">
    <property type="entry name" value="DEXDc"/>
    <property type="match status" value="1"/>
</dbReference>
<comment type="caution">
    <text evidence="14">The sequence shown here is derived from an EMBL/GenBank/DDBJ whole genome shotgun (WGS) entry which is preliminary data.</text>
</comment>
<keyword evidence="3 11" id="KW-0378">Hydrolase</keyword>
<keyword evidence="2 11" id="KW-0227">DNA damage</keyword>
<evidence type="ECO:0000256" key="7">
    <source>
        <dbReference type="ARBA" id="ARBA00023204"/>
    </source>
</evidence>
<dbReference type="EC" id="5.6.2.4" evidence="11"/>
<gene>
    <name evidence="11" type="primary">hel308</name>
    <name evidence="14" type="ORF">LI82_09015</name>
</gene>
<keyword evidence="5 11" id="KW-0067">ATP-binding</keyword>
<dbReference type="GO" id="GO:0003677">
    <property type="term" value="F:DNA binding"/>
    <property type="evidence" value="ECO:0007669"/>
    <property type="project" value="UniProtKB-UniRule"/>
</dbReference>
<dbReference type="CDD" id="cd18028">
    <property type="entry name" value="DEXHc_archSki2"/>
    <property type="match status" value="1"/>
</dbReference>
<comment type="function">
    <text evidence="11">DNA-dependent ATPase and 3'-5' DNA helicase that may be involved in repair of stalled replication forks.</text>
</comment>
<reference evidence="14 15" key="1">
    <citation type="submission" date="2014-09" db="EMBL/GenBank/DDBJ databases">
        <title>Draft genome sequence of an obligately methylotrophic methanogen, Methanococcoides methylutens, isolated from marine sediment.</title>
        <authorList>
            <person name="Guan Y."/>
            <person name="Ngugi D.K."/>
            <person name="Blom J."/>
            <person name="Ali S."/>
            <person name="Ferry J.G."/>
            <person name="Stingl U."/>
        </authorList>
    </citation>
    <scope>NUCLEOTIDE SEQUENCE [LARGE SCALE GENOMIC DNA]</scope>
    <source>
        <strain evidence="14 15">DSM 2657</strain>
    </source>
</reference>
<keyword evidence="8 11" id="KW-0413">Isomerase</keyword>
<dbReference type="InterPro" id="IPR011545">
    <property type="entry name" value="DEAD/DEAH_box_helicase_dom"/>
</dbReference>
<dbReference type="InterPro" id="IPR014001">
    <property type="entry name" value="Helicase_ATP-bd"/>
</dbReference>
<dbReference type="SMART" id="SM00490">
    <property type="entry name" value="HELICc"/>
    <property type="match status" value="1"/>
</dbReference>
<dbReference type="PANTHER" id="PTHR47961:SF10">
    <property type="entry name" value="ATP-DEPENDENT DNA HELICASE HEL308"/>
    <property type="match status" value="1"/>
</dbReference>
<dbReference type="InterPro" id="IPR036390">
    <property type="entry name" value="WH_DNA-bd_sf"/>
</dbReference>
<keyword evidence="7 11" id="KW-0234">DNA repair</keyword>
<dbReference type="RefSeq" id="WP_048195024.1">
    <property type="nucleotide sequence ID" value="NZ_CAAGSM010000001.1"/>
</dbReference>
<dbReference type="Pfam" id="PF21280">
    <property type="entry name" value="Helicase_dom4_arc"/>
    <property type="match status" value="2"/>
</dbReference>
<keyword evidence="15" id="KW-1185">Reference proteome</keyword>
<evidence type="ECO:0000256" key="6">
    <source>
        <dbReference type="ARBA" id="ARBA00023125"/>
    </source>
</evidence>
<dbReference type="GO" id="GO:0016887">
    <property type="term" value="F:ATP hydrolysis activity"/>
    <property type="evidence" value="ECO:0007669"/>
    <property type="project" value="RHEA"/>
</dbReference>
<protein>
    <recommendedName>
        <fullName evidence="11">ATP-dependent DNA helicase Hel308</fullName>
        <ecNumber evidence="11">5.6.2.4</ecNumber>
    </recommendedName>
    <alternativeName>
        <fullName evidence="11">DNA 3'-5' helicase Hel308</fullName>
    </alternativeName>
</protein>
<keyword evidence="6 11" id="KW-0238">DNA-binding</keyword>
<dbReference type="InterPro" id="IPR001650">
    <property type="entry name" value="Helicase_C-like"/>
</dbReference>
<evidence type="ECO:0000256" key="1">
    <source>
        <dbReference type="ARBA" id="ARBA00022741"/>
    </source>
</evidence>
<dbReference type="Pfam" id="PF00271">
    <property type="entry name" value="Helicase_C"/>
    <property type="match status" value="1"/>
</dbReference>
<dbReference type="NCBIfam" id="NF002654">
    <property type="entry name" value="PRK02362.1"/>
    <property type="match status" value="1"/>
</dbReference>
<evidence type="ECO:0000259" key="12">
    <source>
        <dbReference type="PROSITE" id="PS51192"/>
    </source>
</evidence>
<dbReference type="GO" id="GO:0043138">
    <property type="term" value="F:3'-5' DNA helicase activity"/>
    <property type="evidence" value="ECO:0007669"/>
    <property type="project" value="UniProtKB-UniRule"/>
</dbReference>
<evidence type="ECO:0000256" key="10">
    <source>
        <dbReference type="ARBA" id="ARBA00048988"/>
    </source>
</evidence>
<dbReference type="AlphaFoldDB" id="A0A099SY81"/>
<sequence>MLIRELDIPDDIIRFYEDSGIKELYPPQAEAVDNGLLERKNLLAAIPTASGKTLLAELAMLKAIRNGGKALYIVPLRALASEKFDRFRELAPFGIKVGISTGDFESRDEWLGVNDIIVATSEKTDSLLRNGTSWMEEITTIVVDEVHLLDSKNRGPTLEVTITKLMRLNPDCQIIALSATVGNAREMADWLDAALVLSEWRPTDLHEGVFFGEAINFLGKQKKIERRDKDNATNLVLDTIIEGGQCLVFESSRRNCTGFAKSSSNKVVKLLDSDVRGKLAQMADEVESTGETDTAKVLANCIRKGVAFHHAGLNSSHRKIVEDGFRQNLIKVISSTPTLAAGLNLPARRVVIRNYRRFDSNFGMKPIPVLEYKQMAGRAGRPHLDPYGESVLLAKEYAEFEQLLENYVEADAEDIWSKLGTENALRTHVLSTIVNGFASDRAELMEFMGATFFAFQQDTWSLEDVIDDCIDFLADNDMIVKNETPDSISLSSTQLGKLISMLYIDPMSGAKIVDGLKKAVNVTDLTLLHLICSTPDMRQLYLRNADYTIVTEYIMSHNDEFYNIHSIFHKLADAFHKVSDSPPKIHDDFHNLLDELDDADYEWLMAEVKANHEWFMSEVKTAMLLEEWITEVPADDITQHFNVGEGDIHALADTAEWLMHATTKLAELIGVKYLGYARGLEKRIHYGASPELMELVGIRGVGRVRARKLHKAGFVSLAELKKADYSILSKLVGPNVAANILSNIGVRVRKQVDKSTPINSNTLDTLLDKDQKTFSDFQ</sequence>
<feature type="domain" description="Helicase C-terminal" evidence="13">
    <location>
        <begin position="231"/>
        <end position="426"/>
    </location>
</feature>
<evidence type="ECO:0000256" key="11">
    <source>
        <dbReference type="HAMAP-Rule" id="MF_00442"/>
    </source>
</evidence>
<evidence type="ECO:0000313" key="14">
    <source>
        <dbReference type="EMBL" id="KGK97890.1"/>
    </source>
</evidence>
<keyword evidence="4 11" id="KW-0347">Helicase</keyword>
<dbReference type="SUPFAM" id="SSF52540">
    <property type="entry name" value="P-loop containing nucleoside triphosphate hydrolases"/>
    <property type="match status" value="2"/>
</dbReference>
<dbReference type="PANTHER" id="PTHR47961">
    <property type="entry name" value="DNA POLYMERASE THETA, PUTATIVE (AFU_ORTHOLOGUE AFUA_1G05260)-RELATED"/>
    <property type="match status" value="1"/>
</dbReference>
<name>A0A099SY81_METMT</name>
<dbReference type="PROSITE" id="PS51192">
    <property type="entry name" value="HELICASE_ATP_BIND_1"/>
    <property type="match status" value="1"/>
</dbReference>
<comment type="catalytic activity">
    <reaction evidence="9 11">
        <text>Couples ATP hydrolysis with the unwinding of duplex DNA by translocating in the 3'-5' direction.</text>
        <dbReference type="EC" id="5.6.2.4"/>
    </reaction>
</comment>
<dbReference type="Gene3D" id="1.10.150.20">
    <property type="entry name" value="5' to 3' exonuclease, C-terminal subdomain"/>
    <property type="match status" value="1"/>
</dbReference>
<dbReference type="Gene3D" id="3.40.50.300">
    <property type="entry name" value="P-loop containing nucleotide triphosphate hydrolases"/>
    <property type="match status" value="2"/>
</dbReference>
<evidence type="ECO:0000256" key="4">
    <source>
        <dbReference type="ARBA" id="ARBA00022806"/>
    </source>
</evidence>
<proteinExistence type="inferred from homology"/>
<dbReference type="Pfam" id="PF20470">
    <property type="entry name" value="HTH_61"/>
    <property type="match status" value="1"/>
</dbReference>
<dbReference type="CDD" id="cd18795">
    <property type="entry name" value="SF2_C_Ski2"/>
    <property type="match status" value="1"/>
</dbReference>
<comment type="similarity">
    <text evidence="11">Belongs to the helicase family. Hel308 subfamily.</text>
</comment>
<dbReference type="SUPFAM" id="SSF46785">
    <property type="entry name" value="Winged helix' DNA-binding domain"/>
    <property type="match status" value="1"/>
</dbReference>
<evidence type="ECO:0000256" key="8">
    <source>
        <dbReference type="ARBA" id="ARBA00023235"/>
    </source>
</evidence>
<dbReference type="Pfam" id="PF14520">
    <property type="entry name" value="HHH_5"/>
    <property type="match status" value="1"/>
</dbReference>
<dbReference type="SUPFAM" id="SSF158702">
    <property type="entry name" value="Sec63 N-terminal domain-like"/>
    <property type="match status" value="2"/>
</dbReference>
<dbReference type="InterPro" id="IPR048772">
    <property type="entry name" value="Hel308-like_dom4"/>
</dbReference>
<dbReference type="GO" id="GO:0005524">
    <property type="term" value="F:ATP binding"/>
    <property type="evidence" value="ECO:0007669"/>
    <property type="project" value="UniProtKB-UniRule"/>
</dbReference>
<evidence type="ECO:0000256" key="9">
    <source>
        <dbReference type="ARBA" id="ARBA00034617"/>
    </source>
</evidence>
<comment type="subunit">
    <text evidence="11">Monomer.</text>
</comment>
<organism evidence="14 15">
    <name type="scientific">Methanococcoides methylutens</name>
    <dbReference type="NCBI Taxonomy" id="2226"/>
    <lineage>
        <taxon>Archaea</taxon>
        <taxon>Methanobacteriati</taxon>
        <taxon>Methanobacteriota</taxon>
        <taxon>Stenosarchaea group</taxon>
        <taxon>Methanomicrobia</taxon>
        <taxon>Methanosarcinales</taxon>
        <taxon>Methanosarcinaceae</taxon>
        <taxon>Methanococcoides</taxon>
    </lineage>
</organism>
<accession>A0A099SY81</accession>
<evidence type="ECO:0000256" key="2">
    <source>
        <dbReference type="ARBA" id="ARBA00022763"/>
    </source>
</evidence>
<dbReference type="Proteomes" id="UP000029859">
    <property type="component" value="Unassembled WGS sequence"/>
</dbReference>
<feature type="domain" description="Helicase ATP-binding" evidence="12">
    <location>
        <begin position="33"/>
        <end position="199"/>
    </location>
</feature>
<dbReference type="Gene3D" id="1.10.3380.30">
    <property type="match status" value="2"/>
</dbReference>
<keyword evidence="1 11" id="KW-0547">Nucleotide-binding</keyword>
<evidence type="ECO:0000256" key="3">
    <source>
        <dbReference type="ARBA" id="ARBA00022801"/>
    </source>
</evidence>
<dbReference type="GO" id="GO:0006281">
    <property type="term" value="P:DNA repair"/>
    <property type="evidence" value="ECO:0007669"/>
    <property type="project" value="UniProtKB-UniRule"/>
</dbReference>
<dbReference type="InterPro" id="IPR027417">
    <property type="entry name" value="P-loop_NTPase"/>
</dbReference>
<feature type="binding site" evidence="11">
    <location>
        <position position="28"/>
    </location>
    <ligand>
        <name>ATP</name>
        <dbReference type="ChEBI" id="CHEBI:30616"/>
    </ligand>
</feature>
<dbReference type="EMBL" id="JRHO01000014">
    <property type="protein sequence ID" value="KGK97890.1"/>
    <property type="molecule type" value="Genomic_DNA"/>
</dbReference>
<evidence type="ECO:0000313" key="15">
    <source>
        <dbReference type="Proteomes" id="UP000029859"/>
    </source>
</evidence>
<comment type="catalytic activity">
    <reaction evidence="10 11">
        <text>ATP + H2O = ADP + phosphate + H(+)</text>
        <dbReference type="Rhea" id="RHEA:13065"/>
        <dbReference type="ChEBI" id="CHEBI:15377"/>
        <dbReference type="ChEBI" id="CHEBI:15378"/>
        <dbReference type="ChEBI" id="CHEBI:30616"/>
        <dbReference type="ChEBI" id="CHEBI:43474"/>
        <dbReference type="ChEBI" id="CHEBI:456216"/>
        <dbReference type="EC" id="5.6.2.4"/>
    </reaction>
</comment>
<evidence type="ECO:0000256" key="5">
    <source>
        <dbReference type="ARBA" id="ARBA00022840"/>
    </source>
</evidence>
<evidence type="ECO:0000259" key="13">
    <source>
        <dbReference type="PROSITE" id="PS51194"/>
    </source>
</evidence>
<dbReference type="InterPro" id="IPR022965">
    <property type="entry name" value="Helicase_Hel308"/>
</dbReference>